<accession>A0AA40B4H0</accession>
<sequence>MDFKVQPQNPHTSRRSGKKRALRVYENITKPPDSPSRLTRDSCPAHRLFLLSHASRLGSSYDSTISIVANLVSDDLTLDLYSTRPKSSSGDGTGKYWGQLTTKLFRTVYPSTWNICLYDASQAARLSHMMPSPNVIGDRLVVSAFLFDTIATPYFLPFCAAHVAPIYAATGQPREKVLWRTIIGDFHEEMPAYPAPALAGHSFRTMLLQDLARYVFSQGLGAVDLSTLGDGDPDNAIWGTVSSVGAAYAEHLGELECLDELCGSSAGVEMKDWGHLCSAFSRYQLFLLFLFLIVLTAGIRFHNKHGVVSAGACR</sequence>
<reference evidence="3" key="1">
    <citation type="submission" date="2023-06" db="EMBL/GenBank/DDBJ databases">
        <title>Genome-scale phylogeny and comparative genomics of the fungal order Sordariales.</title>
        <authorList>
            <consortium name="Lawrence Berkeley National Laboratory"/>
            <person name="Hensen N."/>
            <person name="Bonometti L."/>
            <person name="Westerberg I."/>
            <person name="Brannstrom I.O."/>
            <person name="Guillou S."/>
            <person name="Cros-Aarteil S."/>
            <person name="Calhoun S."/>
            <person name="Haridas S."/>
            <person name="Kuo A."/>
            <person name="Mondo S."/>
            <person name="Pangilinan J."/>
            <person name="Riley R."/>
            <person name="LaButti K."/>
            <person name="Andreopoulos B."/>
            <person name="Lipzen A."/>
            <person name="Chen C."/>
            <person name="Yanf M."/>
            <person name="Daum C."/>
            <person name="Ng V."/>
            <person name="Clum A."/>
            <person name="Steindorff A."/>
            <person name="Ohm R."/>
            <person name="Martin F."/>
            <person name="Silar P."/>
            <person name="Natvig D."/>
            <person name="Lalanne C."/>
            <person name="Gautier V."/>
            <person name="Ament-velasquez S.L."/>
            <person name="Kruys A."/>
            <person name="Hutchinson M.I."/>
            <person name="Powell A.J."/>
            <person name="Barry K."/>
            <person name="Miller A.N."/>
            <person name="Grigoriev I.V."/>
            <person name="Debuchy R."/>
            <person name="Gladieux P."/>
            <person name="Thoren M.H."/>
            <person name="Johannesson H."/>
        </authorList>
    </citation>
    <scope>NUCLEOTIDE SEQUENCE</scope>
    <source>
        <strain evidence="3">SMH2392-1A</strain>
    </source>
</reference>
<keyword evidence="2" id="KW-1133">Transmembrane helix</keyword>
<evidence type="ECO:0000313" key="4">
    <source>
        <dbReference type="Proteomes" id="UP001172101"/>
    </source>
</evidence>
<name>A0AA40B4H0_9PEZI</name>
<organism evidence="3 4">
    <name type="scientific">Lasiosphaeria miniovina</name>
    <dbReference type="NCBI Taxonomy" id="1954250"/>
    <lineage>
        <taxon>Eukaryota</taxon>
        <taxon>Fungi</taxon>
        <taxon>Dikarya</taxon>
        <taxon>Ascomycota</taxon>
        <taxon>Pezizomycotina</taxon>
        <taxon>Sordariomycetes</taxon>
        <taxon>Sordariomycetidae</taxon>
        <taxon>Sordariales</taxon>
        <taxon>Lasiosphaeriaceae</taxon>
        <taxon>Lasiosphaeria</taxon>
    </lineage>
</organism>
<dbReference type="Proteomes" id="UP001172101">
    <property type="component" value="Unassembled WGS sequence"/>
</dbReference>
<evidence type="ECO:0000256" key="1">
    <source>
        <dbReference type="SAM" id="MobiDB-lite"/>
    </source>
</evidence>
<feature type="compositionally biased region" description="Polar residues" evidence="1">
    <location>
        <begin position="1"/>
        <end position="11"/>
    </location>
</feature>
<dbReference type="GeneID" id="85330244"/>
<evidence type="ECO:0000313" key="3">
    <source>
        <dbReference type="EMBL" id="KAK0727541.1"/>
    </source>
</evidence>
<keyword evidence="4" id="KW-1185">Reference proteome</keyword>
<proteinExistence type="predicted"/>
<feature type="transmembrane region" description="Helical" evidence="2">
    <location>
        <begin position="283"/>
        <end position="301"/>
    </location>
</feature>
<dbReference type="RefSeq" id="XP_060300396.1">
    <property type="nucleotide sequence ID" value="XM_060446974.1"/>
</dbReference>
<dbReference type="EMBL" id="JAUIRO010000002">
    <property type="protein sequence ID" value="KAK0727541.1"/>
    <property type="molecule type" value="Genomic_DNA"/>
</dbReference>
<feature type="region of interest" description="Disordered" evidence="1">
    <location>
        <begin position="1"/>
        <end position="20"/>
    </location>
</feature>
<protein>
    <submittedName>
        <fullName evidence="3">Uncharacterized protein</fullName>
    </submittedName>
</protein>
<gene>
    <name evidence="3" type="ORF">B0T26DRAFT_799535</name>
</gene>
<keyword evidence="2" id="KW-0472">Membrane</keyword>
<evidence type="ECO:0000256" key="2">
    <source>
        <dbReference type="SAM" id="Phobius"/>
    </source>
</evidence>
<comment type="caution">
    <text evidence="3">The sequence shown here is derived from an EMBL/GenBank/DDBJ whole genome shotgun (WGS) entry which is preliminary data.</text>
</comment>
<dbReference type="AlphaFoldDB" id="A0AA40B4H0"/>
<keyword evidence="2" id="KW-0812">Transmembrane</keyword>